<keyword evidence="1" id="KW-0812">Transmembrane</keyword>
<name>X1NV98_9ZZZZ</name>
<organism evidence="2">
    <name type="scientific">marine sediment metagenome</name>
    <dbReference type="NCBI Taxonomy" id="412755"/>
    <lineage>
        <taxon>unclassified sequences</taxon>
        <taxon>metagenomes</taxon>
        <taxon>ecological metagenomes</taxon>
    </lineage>
</organism>
<reference evidence="2" key="1">
    <citation type="journal article" date="2014" name="Front. Microbiol.">
        <title>High frequency of phylogenetically diverse reductive dehalogenase-homologous genes in deep subseafloor sedimentary metagenomes.</title>
        <authorList>
            <person name="Kawai M."/>
            <person name="Futagami T."/>
            <person name="Toyoda A."/>
            <person name="Takaki Y."/>
            <person name="Nishi S."/>
            <person name="Hori S."/>
            <person name="Arai W."/>
            <person name="Tsubouchi T."/>
            <person name="Morono Y."/>
            <person name="Uchiyama I."/>
            <person name="Ito T."/>
            <person name="Fujiyama A."/>
            <person name="Inagaki F."/>
            <person name="Takami H."/>
        </authorList>
    </citation>
    <scope>NUCLEOTIDE SEQUENCE</scope>
    <source>
        <strain evidence="2">Expedition CK06-06</strain>
    </source>
</reference>
<dbReference type="AlphaFoldDB" id="X1NV98"/>
<protein>
    <recommendedName>
        <fullName evidence="3">GspL periplasmic domain-containing protein</fullName>
    </recommendedName>
</protein>
<evidence type="ECO:0008006" key="3">
    <source>
        <dbReference type="Google" id="ProtNLM"/>
    </source>
</evidence>
<comment type="caution">
    <text evidence="2">The sequence shown here is derived from an EMBL/GenBank/DDBJ whole genome shotgun (WGS) entry which is preliminary data.</text>
</comment>
<evidence type="ECO:0000313" key="2">
    <source>
        <dbReference type="EMBL" id="GAI30720.1"/>
    </source>
</evidence>
<proteinExistence type="predicted"/>
<accession>X1NV98</accession>
<keyword evidence="1" id="KW-0472">Membrane</keyword>
<evidence type="ECO:0000256" key="1">
    <source>
        <dbReference type="SAM" id="Phobius"/>
    </source>
</evidence>
<keyword evidence="1" id="KW-1133">Transmembrane helix</keyword>
<sequence>QIAEVVSREAKITWRKVFDEDIEQDADIYLVTTGNLYEYLAPLIEENLNCQTTIVNPYAKVKTPPGHKIDLPICVAEGLALRVLAPEQTKGINFLEADKADAEPALNLKKELVVCATLIGAIAVFSLIGLFVRLSHLEADYTRIKNETTEIFKATLPEEKNIVSPLVQLEQKLESFRRDSQLFASLSSTGLAPLEVLHRVSANSPSRVNVKVDDILIAANTIRVNGACDSFESVYQWQRLLQEVPGFTLVDVKDVQKQPKSGIVHFTMLLSSSTQEPK</sequence>
<gene>
    <name evidence="2" type="ORF">S06H3_26692</name>
</gene>
<dbReference type="EMBL" id="BARV01015448">
    <property type="protein sequence ID" value="GAI30720.1"/>
    <property type="molecule type" value="Genomic_DNA"/>
</dbReference>
<feature type="transmembrane region" description="Helical" evidence="1">
    <location>
        <begin position="112"/>
        <end position="132"/>
    </location>
</feature>
<feature type="non-terminal residue" evidence="2">
    <location>
        <position position="1"/>
    </location>
</feature>